<dbReference type="Proteomes" id="UP000184731">
    <property type="component" value="Plasmid pnonnen1"/>
</dbReference>
<geneLocation type="plasmid" evidence="2">
    <name>pnonnen1</name>
</geneLocation>
<dbReference type="RefSeq" id="WP_148698891.1">
    <property type="nucleotide sequence ID" value="NZ_CP017835.1"/>
</dbReference>
<dbReference type="EMBL" id="CP017835">
    <property type="protein sequence ID" value="APJ05229.1"/>
    <property type="molecule type" value="Genomic_DNA"/>
</dbReference>
<proteinExistence type="predicted"/>
<gene>
    <name evidence="1" type="ORF">AXG55_14495</name>
</gene>
<evidence type="ECO:0008006" key="3">
    <source>
        <dbReference type="Google" id="ProtNLM"/>
    </source>
</evidence>
<keyword evidence="2" id="KW-1185">Reference proteome</keyword>
<dbReference type="InterPro" id="IPR010982">
    <property type="entry name" value="Lambda_DNA-bd_dom_sf"/>
</dbReference>
<name>A0A1L4D4V5_9BACT</name>
<evidence type="ECO:0000313" key="1">
    <source>
        <dbReference type="EMBL" id="APJ05229.1"/>
    </source>
</evidence>
<protein>
    <recommendedName>
        <fullName evidence="3">HTH cro/C1-type domain-containing protein</fullName>
    </recommendedName>
</protein>
<keyword evidence="1" id="KW-0614">Plasmid</keyword>
<dbReference type="OrthoDB" id="9792157at2"/>
<dbReference type="KEGG" id="saqi:AXG55_14495"/>
<dbReference type="Gene3D" id="1.10.260.40">
    <property type="entry name" value="lambda repressor-like DNA-binding domains"/>
    <property type="match status" value="1"/>
</dbReference>
<reference evidence="1 2" key="1">
    <citation type="submission" date="2016-10" db="EMBL/GenBank/DDBJ databases">
        <title>Silvanigrella aquatica sp. nov., isolated from a freshwater lake located in the Black Forest, Germany, description of Silvanigrellaceae fam. nov., Silvanigrellales ord. nov., reclassification of the order Bdellovibrionales in the class Oligoflexia, reclassification of the families Bacteriovoracaceae and Halobacteriovoraceae in the new order Bacteriovoracales ord. nov., and reclassification of the family Pseudobacteriovoracaceae in the order Oligoflexiales.</title>
        <authorList>
            <person name="Hahn M.W."/>
            <person name="Schmidt J."/>
            <person name="Koll U."/>
            <person name="Rohde M."/>
            <person name="Verbag S."/>
            <person name="Pitt A."/>
            <person name="Nakai R."/>
            <person name="Naganuma T."/>
            <person name="Lang E."/>
        </authorList>
    </citation>
    <scope>NUCLEOTIDE SEQUENCE [LARGE SCALE GENOMIC DNA]</scope>
    <source>
        <strain evidence="1 2">MWH-Nonnen-W8red</strain>
        <plasmid evidence="2">Plasmid pnonnen1</plasmid>
    </source>
</reference>
<dbReference type="GO" id="GO:0003677">
    <property type="term" value="F:DNA binding"/>
    <property type="evidence" value="ECO:0007669"/>
    <property type="project" value="InterPro"/>
</dbReference>
<accession>A0A1L4D4V5</accession>
<dbReference type="SUPFAM" id="SSF47413">
    <property type="entry name" value="lambda repressor-like DNA-binding domains"/>
    <property type="match status" value="1"/>
</dbReference>
<evidence type="ECO:0000313" key="2">
    <source>
        <dbReference type="Proteomes" id="UP000184731"/>
    </source>
</evidence>
<dbReference type="AlphaFoldDB" id="A0A1L4D4V5"/>
<sequence length="210" mass="24966">MTSSIGDRITYLRKQARLTRIFIREKYSISENTLRKWEENKLKVPEDKIDLIFYVFNNEGVQVTKEWIKSGKGDKPLFSINYEKIKLSSIKNDDVLALEEMQLLISTDKENLVHMLLENDTMFPYYQPISWIIGRKNNDFSSCIGKDCIIKVKNNNSFTFRRVGYSEKKDCFNLYILNTYDIKFSDPVYYDVEVEFIAPISWIRKIYEQK</sequence>
<organism evidence="1 2">
    <name type="scientific">Silvanigrella aquatica</name>
    <dbReference type="NCBI Taxonomy" id="1915309"/>
    <lineage>
        <taxon>Bacteria</taxon>
        <taxon>Pseudomonadati</taxon>
        <taxon>Bdellovibrionota</taxon>
        <taxon>Oligoflexia</taxon>
        <taxon>Silvanigrellales</taxon>
        <taxon>Silvanigrellaceae</taxon>
        <taxon>Silvanigrella</taxon>
    </lineage>
</organism>